<feature type="chain" id="PRO_5008276630" evidence="1">
    <location>
        <begin position="24"/>
        <end position="116"/>
    </location>
</feature>
<dbReference type="EMBL" id="KV442025">
    <property type="protein sequence ID" value="OAQ32354.1"/>
    <property type="molecule type" value="Genomic_DNA"/>
</dbReference>
<dbReference type="AlphaFoldDB" id="A0A197K7E2"/>
<proteinExistence type="predicted"/>
<feature type="signal peptide" evidence="1">
    <location>
        <begin position="1"/>
        <end position="23"/>
    </location>
</feature>
<protein>
    <submittedName>
        <fullName evidence="2">Uncharacterized protein</fullName>
    </submittedName>
</protein>
<evidence type="ECO:0000313" key="2">
    <source>
        <dbReference type="EMBL" id="OAQ32354.1"/>
    </source>
</evidence>
<accession>A0A197K7E2</accession>
<evidence type="ECO:0000256" key="1">
    <source>
        <dbReference type="SAM" id="SignalP"/>
    </source>
</evidence>
<gene>
    <name evidence="2" type="ORF">K457DRAFT_16361</name>
</gene>
<keyword evidence="3" id="KW-1185">Reference proteome</keyword>
<name>A0A197K7E2_9FUNG</name>
<organism evidence="2 3">
    <name type="scientific">Linnemannia elongata AG-77</name>
    <dbReference type="NCBI Taxonomy" id="1314771"/>
    <lineage>
        <taxon>Eukaryota</taxon>
        <taxon>Fungi</taxon>
        <taxon>Fungi incertae sedis</taxon>
        <taxon>Mucoromycota</taxon>
        <taxon>Mortierellomycotina</taxon>
        <taxon>Mortierellomycetes</taxon>
        <taxon>Mortierellales</taxon>
        <taxon>Mortierellaceae</taxon>
        <taxon>Linnemannia</taxon>
    </lineage>
</organism>
<sequence>MATIAVLTDLATIILVVVQTALSSPPPLSKNHTGTCLNVCFPSIDDTASDGFAEFKKHGGTDSKPASEVDIDCELKKKRTALRGVGGYQPGVNSKGSLSFKRRGVWKWRWRYIRLG</sequence>
<dbReference type="Proteomes" id="UP000078512">
    <property type="component" value="Unassembled WGS sequence"/>
</dbReference>
<keyword evidence="1" id="KW-0732">Signal</keyword>
<evidence type="ECO:0000313" key="3">
    <source>
        <dbReference type="Proteomes" id="UP000078512"/>
    </source>
</evidence>
<reference evidence="2 3" key="1">
    <citation type="submission" date="2016-05" db="EMBL/GenBank/DDBJ databases">
        <title>Genome sequencing reveals origins of a unique bacterial endosymbiosis in the earliest lineages of terrestrial Fungi.</title>
        <authorList>
            <consortium name="DOE Joint Genome Institute"/>
            <person name="Uehling J."/>
            <person name="Gryganskyi A."/>
            <person name="Hameed K."/>
            <person name="Tschaplinski T."/>
            <person name="Misztal P."/>
            <person name="Wu S."/>
            <person name="Desiro A."/>
            <person name="Vande Pol N."/>
            <person name="Du Z.-Y."/>
            <person name="Zienkiewicz A."/>
            <person name="Zienkiewicz K."/>
            <person name="Morin E."/>
            <person name="Tisserant E."/>
            <person name="Splivallo R."/>
            <person name="Hainaut M."/>
            <person name="Henrissat B."/>
            <person name="Ohm R."/>
            <person name="Kuo A."/>
            <person name="Yan J."/>
            <person name="Lipzen A."/>
            <person name="Nolan M."/>
            <person name="Labutti K."/>
            <person name="Barry K."/>
            <person name="Goldstein A."/>
            <person name="Labbe J."/>
            <person name="Schadt C."/>
            <person name="Tuskan G."/>
            <person name="Grigoriev I."/>
            <person name="Martin F."/>
            <person name="Vilgalys R."/>
            <person name="Bonito G."/>
        </authorList>
    </citation>
    <scope>NUCLEOTIDE SEQUENCE [LARGE SCALE GENOMIC DNA]</scope>
    <source>
        <strain evidence="2 3">AG-77</strain>
    </source>
</reference>